<feature type="binding site" evidence="2">
    <location>
        <position position="251"/>
    </location>
    <ligand>
        <name>FAD</name>
        <dbReference type="ChEBI" id="CHEBI:57692"/>
    </ligand>
</feature>
<evidence type="ECO:0000256" key="1">
    <source>
        <dbReference type="ARBA" id="ARBA00010790"/>
    </source>
</evidence>
<reference evidence="4 5" key="1">
    <citation type="submission" date="2017-01" db="EMBL/GenBank/DDBJ databases">
        <title>Draft genome sequence of Diplodia seriata F98.1, a fungal species involved in grapevine trunk diseases.</title>
        <authorList>
            <person name="Robert-Siegwald G."/>
            <person name="Vallet J."/>
            <person name="Abou-Mansour E."/>
            <person name="Xu J."/>
            <person name="Rey P."/>
            <person name="Bertsch C."/>
            <person name="Rego C."/>
            <person name="Larignon P."/>
            <person name="Fontaine F."/>
            <person name="Lebrun M.-H."/>
        </authorList>
    </citation>
    <scope>NUCLEOTIDE SEQUENCE [LARGE SCALE GENOMIC DNA]</scope>
    <source>
        <strain evidence="4 5">F98.1</strain>
    </source>
</reference>
<dbReference type="STRING" id="420778.A0A1S8BLI8"/>
<dbReference type="InterPro" id="IPR007867">
    <property type="entry name" value="GMC_OxRtase_C"/>
</dbReference>
<dbReference type="SUPFAM" id="SSF54373">
    <property type="entry name" value="FAD-linked reductases, C-terminal domain"/>
    <property type="match status" value="1"/>
</dbReference>
<dbReference type="PROSITE" id="PS00624">
    <property type="entry name" value="GMC_OXRED_2"/>
    <property type="match status" value="1"/>
</dbReference>
<comment type="similarity">
    <text evidence="1">Belongs to the GMC oxidoreductase family.</text>
</comment>
<comment type="cofactor">
    <cofactor evidence="2">
        <name>FAD</name>
        <dbReference type="ChEBI" id="CHEBI:57692"/>
    </cofactor>
</comment>
<evidence type="ECO:0000313" key="4">
    <source>
        <dbReference type="EMBL" id="OMP88093.1"/>
    </source>
</evidence>
<accession>A0A1S8BLI8</accession>
<evidence type="ECO:0000259" key="3">
    <source>
        <dbReference type="PROSITE" id="PS00624"/>
    </source>
</evidence>
<dbReference type="InterPro" id="IPR012132">
    <property type="entry name" value="GMC_OxRdtase"/>
</dbReference>
<keyword evidence="2" id="KW-0274">FAD</keyword>
<protein>
    <submittedName>
        <fullName evidence="4">Choline dehydrogenase</fullName>
    </submittedName>
</protein>
<dbReference type="Proteomes" id="UP000190776">
    <property type="component" value="Unassembled WGS sequence"/>
</dbReference>
<dbReference type="PIRSF" id="PIRSF000137">
    <property type="entry name" value="Alcohol_oxidase"/>
    <property type="match status" value="1"/>
</dbReference>
<evidence type="ECO:0000313" key="5">
    <source>
        <dbReference type="Proteomes" id="UP000190776"/>
    </source>
</evidence>
<dbReference type="InterPro" id="IPR000172">
    <property type="entry name" value="GMC_OxRdtase_N"/>
</dbReference>
<dbReference type="Pfam" id="PF00732">
    <property type="entry name" value="GMC_oxred_N"/>
    <property type="match status" value="1"/>
</dbReference>
<dbReference type="EMBL" id="MSZU01000075">
    <property type="protein sequence ID" value="OMP88093.1"/>
    <property type="molecule type" value="Genomic_DNA"/>
</dbReference>
<dbReference type="Pfam" id="PF05199">
    <property type="entry name" value="GMC_oxred_C"/>
    <property type="match status" value="1"/>
</dbReference>
<proteinExistence type="inferred from homology"/>
<dbReference type="PANTHER" id="PTHR11552">
    <property type="entry name" value="GLUCOSE-METHANOL-CHOLINE GMC OXIDOREDUCTASE"/>
    <property type="match status" value="1"/>
</dbReference>
<dbReference type="AlphaFoldDB" id="A0A1S8BLI8"/>
<dbReference type="Gene3D" id="3.30.560.10">
    <property type="entry name" value="Glucose Oxidase, domain 3"/>
    <property type="match status" value="1"/>
</dbReference>
<dbReference type="PANTHER" id="PTHR11552:SF210">
    <property type="entry name" value="GLUCOSE-METHANOL-CHOLINE OXIDOREDUCTASE N-TERMINAL DOMAIN-CONTAINING PROTEIN-RELATED"/>
    <property type="match status" value="1"/>
</dbReference>
<dbReference type="OrthoDB" id="269227at2759"/>
<feature type="binding site" evidence="2">
    <location>
        <position position="97"/>
    </location>
    <ligand>
        <name>FAD</name>
        <dbReference type="ChEBI" id="CHEBI:57692"/>
    </ligand>
</feature>
<keyword evidence="2" id="KW-0285">Flavoprotein</keyword>
<dbReference type="SUPFAM" id="SSF51905">
    <property type="entry name" value="FAD/NAD(P)-binding domain"/>
    <property type="match status" value="1"/>
</dbReference>
<organism evidence="4 5">
    <name type="scientific">Diplodia seriata</name>
    <dbReference type="NCBI Taxonomy" id="420778"/>
    <lineage>
        <taxon>Eukaryota</taxon>
        <taxon>Fungi</taxon>
        <taxon>Dikarya</taxon>
        <taxon>Ascomycota</taxon>
        <taxon>Pezizomycotina</taxon>
        <taxon>Dothideomycetes</taxon>
        <taxon>Dothideomycetes incertae sedis</taxon>
        <taxon>Botryosphaeriales</taxon>
        <taxon>Botryosphaeriaceae</taxon>
        <taxon>Diplodia</taxon>
    </lineage>
</organism>
<dbReference type="InterPro" id="IPR036188">
    <property type="entry name" value="FAD/NAD-bd_sf"/>
</dbReference>
<dbReference type="GO" id="GO:0050660">
    <property type="term" value="F:flavin adenine dinucleotide binding"/>
    <property type="evidence" value="ECO:0007669"/>
    <property type="project" value="InterPro"/>
</dbReference>
<dbReference type="Gene3D" id="3.50.50.60">
    <property type="entry name" value="FAD/NAD(P)-binding domain"/>
    <property type="match status" value="1"/>
</dbReference>
<feature type="domain" description="Glucose-methanol-choline oxidoreductase N-terminal" evidence="3">
    <location>
        <begin position="292"/>
        <end position="306"/>
    </location>
</feature>
<sequence>MAAVDTSVSAGVESAEYDFVVIGGGTSGLTVASRLTENECIRVLVLEAGQNRLNDPKITVPGLAASTYSDPDYDWCVTSEPQVHLNGRSIGQPIGKVLGGSSAINLGMLMYPSQSDFDSWEKLGNAGWGWSSIAPYFRKFHTFTKPTGEELREGLMLDYMVEGAQGDSGPVQVSFGGADGSAPFSKAWPRAFSALNLEMTGDPITGIASGAFNPPSNIHPTTRARSHAGSAYLNDDVLQRPNLRVLTEALVEKIALERQPDGSCRTTGVHFTAKDGTSHQISTKHEVILAAGALKTPQVLELSGIGSKEVLAKHGIECFVDNKHVGENLQDHPLVPASWEVQDPMTSGDQMRDPAVQQAVFAAYQSAAAGPLSACPLPSSFLPLYDQDISPVDLSELFSAHLSDADLPANLRAQYDVLKAQLSSPGNASVQYTLAPFQITPSAGASPKDFLSMPVPGFYASIVSVLNHPFSRGSVHVKSSDPRAAPAFDPQAMSHPLDLEIHARHLFFPERLRATPPLADLFKEGGQRIHNGGKAVETMDEAREMVRSGYIPHFHLCGSAAMMPRELGGVVDTRLNVYGVSGLRVVDASVFPLIPRGNIQSDVYAVAERAAEILAEDWERTRG</sequence>
<gene>
    <name evidence="4" type="ORF">BK809_0002850</name>
</gene>
<evidence type="ECO:0000256" key="2">
    <source>
        <dbReference type="PIRSR" id="PIRSR000137-2"/>
    </source>
</evidence>
<feature type="binding site" evidence="2">
    <location>
        <begin position="26"/>
        <end position="27"/>
    </location>
    <ligand>
        <name>FAD</name>
        <dbReference type="ChEBI" id="CHEBI:57692"/>
    </ligand>
</feature>
<name>A0A1S8BLI8_9PEZI</name>
<comment type="caution">
    <text evidence="4">The sequence shown here is derived from an EMBL/GenBank/DDBJ whole genome shotgun (WGS) entry which is preliminary data.</text>
</comment>
<dbReference type="GO" id="GO:0016614">
    <property type="term" value="F:oxidoreductase activity, acting on CH-OH group of donors"/>
    <property type="evidence" value="ECO:0007669"/>
    <property type="project" value="InterPro"/>
</dbReference>